<name>A0A1T5MAM6_9FIRM</name>
<dbReference type="Proteomes" id="UP000190285">
    <property type="component" value="Unassembled WGS sequence"/>
</dbReference>
<gene>
    <name evidence="2" type="ORF">SAMN02194393_04343</name>
</gene>
<evidence type="ECO:0008006" key="4">
    <source>
        <dbReference type="Google" id="ProtNLM"/>
    </source>
</evidence>
<organism evidence="2 3">
    <name type="scientific">Maledivibacter halophilus</name>
    <dbReference type="NCBI Taxonomy" id="36842"/>
    <lineage>
        <taxon>Bacteria</taxon>
        <taxon>Bacillati</taxon>
        <taxon>Bacillota</taxon>
        <taxon>Clostridia</taxon>
        <taxon>Peptostreptococcales</taxon>
        <taxon>Caminicellaceae</taxon>
        <taxon>Maledivibacter</taxon>
    </lineage>
</organism>
<sequence>MQKKFKLIVLEIIVVFSIMGCSYVESPDMLIRRPRKVIENENYNIINKFLDENKTLTLASGQENYEAIRRVDIDGDKANELLVLYKDIDKKHQNIKGFGILILKEEKNQWYEINRIGGLSHSFDLVDYKDITGDNKLEIIIGVNTENEMNKQLLIYSYHGGYFRDIYSCIYKDIGIGDLNKDGQSELIVFNKKPENNKKYVQVLKFFNDDMMILDEYIINNDSYYSTMTVGKASKEEIGVFIDYDVGLYKGYTDLLVMKNNKLIQVLDNIRINYKKVFENHITNSEDINNDNIIEIGFIEKLLITGEYKDYSVPYIKKWYQWNEENDIVLIQREYYDYNQRYKIIIPKEWQDDFIILEKENKTSTEFYSLNNKKQLDKHIFSIKSFNKENWDKKNLDTIGKDYIVLKEDENIIIIGILGYINEGSRFYIDKEKLSITFNLI</sequence>
<keyword evidence="1" id="KW-1133">Transmembrane helix</keyword>
<dbReference type="EMBL" id="FUZT01000013">
    <property type="protein sequence ID" value="SKC85225.1"/>
    <property type="molecule type" value="Genomic_DNA"/>
</dbReference>
<dbReference type="RefSeq" id="WP_079494605.1">
    <property type="nucleotide sequence ID" value="NZ_FUZT01000013.1"/>
</dbReference>
<accession>A0A1T5MAM6</accession>
<dbReference type="AlphaFoldDB" id="A0A1T5MAM6"/>
<keyword evidence="3" id="KW-1185">Reference proteome</keyword>
<proteinExistence type="predicted"/>
<keyword evidence="1" id="KW-0812">Transmembrane</keyword>
<dbReference type="OrthoDB" id="1743319at2"/>
<evidence type="ECO:0000313" key="3">
    <source>
        <dbReference type="Proteomes" id="UP000190285"/>
    </source>
</evidence>
<reference evidence="2 3" key="1">
    <citation type="submission" date="2017-02" db="EMBL/GenBank/DDBJ databases">
        <authorList>
            <person name="Peterson S.W."/>
        </authorList>
    </citation>
    <scope>NUCLEOTIDE SEQUENCE [LARGE SCALE GENOMIC DNA]</scope>
    <source>
        <strain evidence="2 3">M1</strain>
    </source>
</reference>
<dbReference type="InterPro" id="IPR028994">
    <property type="entry name" value="Integrin_alpha_N"/>
</dbReference>
<evidence type="ECO:0000313" key="2">
    <source>
        <dbReference type="EMBL" id="SKC85225.1"/>
    </source>
</evidence>
<feature type="transmembrane region" description="Helical" evidence="1">
    <location>
        <begin position="7"/>
        <end position="25"/>
    </location>
</feature>
<dbReference type="STRING" id="36842.SAMN02194393_04343"/>
<evidence type="ECO:0000256" key="1">
    <source>
        <dbReference type="SAM" id="Phobius"/>
    </source>
</evidence>
<keyword evidence="1" id="KW-0472">Membrane</keyword>
<protein>
    <recommendedName>
        <fullName evidence="4">Repeat domain-containing protein</fullName>
    </recommendedName>
</protein>
<dbReference type="SUPFAM" id="SSF69318">
    <property type="entry name" value="Integrin alpha N-terminal domain"/>
    <property type="match status" value="1"/>
</dbReference>